<evidence type="ECO:0000313" key="3">
    <source>
        <dbReference type="Proteomes" id="UP000306477"/>
    </source>
</evidence>
<dbReference type="SMART" id="SM01043">
    <property type="entry name" value="BTAD"/>
    <property type="match status" value="1"/>
</dbReference>
<sequence length="1078" mass="124738">MGIKIQVLQTKITPPNLKDIILQRPSLMKKMKTIPRYPLTILHSGAGYGKTTALASFIHDQKNMPCWYSVGTNDDDIIPFLTYVVYAIRKNHHGFGTELLLYVENIERYVRDEEIRTLCSLFINEIILLNKNVMLIIDDYHLIQHSSSIDHWMAWLIQHLPMNLNLVISSRIKPSWDFLTSMTVKGELLELKQRDLVFSFDEVEVLLSDLYEGDMTDQDIKKIFSLTEGWIIAIGMIRGQLSSDGGLEAILNNKSKSLDELFRFLAMEVFMKQPPMVQQFLENTCIFDELNGKVCDEVLGIRSSGEMLKELSDHNLFLLSIGEGQYRYHALFKEFLEQRLYSTNERHFYNLHIQTARYFQRTGDFNQAIYHLEKSCDFERIAEILHHYGEKMIQNGQLEGLLDRIKKIPESLMNHYYLLWLYKGEALRYRCSYKEAEDCYIKAIHFAHSAGDLEGLSKAYEGQAKIYLDTIQPGKAERYLLQAIEALEENAASSSEDKSRVYQLMAENLANAGHANKAKKWYEKGRELNIPLLDGNLESRLFLRTGKLVEAKKILIQKKVVEQDQKTVHLQQSHRETDLLLSLIESFMGNGQDAKELAESGIKQGVQFQAPFVEACGWMRMGHAVQLLDKYDASLAIQCYETALEIMDELNVARGKAEPLMGLCILYGNRGVYDRAIEFGNKALEETEKVKDAWLSALILLCMGISSVHNEKWEEANKYLTRCEALYGNCGDQYGIALTQLWFAFLYYHQKDKESFNGVITSFLNKVQVGGYDFILTKRTTFGPLDLYNVVPLLLDAQKEGIHLPYVNQLLNNLGYSNITSHPGYTLRIQTLGRFRVCLGSQEVEESDWQRGKAKELLELFVTMRHTLIAREEIFATLWPDHDETAAARDFKVALNALNNALEPNRVARSTPFFIQRIGSSYGLNQQAGYQLDIIEFEEWIHAGLHEKDTEQVIKCLRRALEFYEGDYLPNRRYEDWCISERERLQVLFLRGAERIAQSFVQTEEFDEAIYWCEQIIAKDRTWEEAYRLLMFCYYHKNNRPQAIKWYKKCVSALEDELGVGPMQPTKQMYNLILQHQN</sequence>
<dbReference type="Gene3D" id="1.25.40.10">
    <property type="entry name" value="Tetratricopeptide repeat domain"/>
    <property type="match status" value="3"/>
</dbReference>
<dbReference type="InterPro" id="IPR036388">
    <property type="entry name" value="WH-like_DNA-bd_sf"/>
</dbReference>
<reference evidence="2 3" key="1">
    <citation type="journal article" date="2019" name="Indoor Air">
        <title>Impacts of indoor surface finishes on bacterial viability.</title>
        <authorList>
            <person name="Hu J."/>
            <person name="Maamar S.B."/>
            <person name="Glawe A.J."/>
            <person name="Gottel N."/>
            <person name="Gilbert J.A."/>
            <person name="Hartmann E.M."/>
        </authorList>
    </citation>
    <scope>NUCLEOTIDE SEQUENCE [LARGE SCALE GENOMIC DNA]</scope>
    <source>
        <strain evidence="2 3">AF060A6</strain>
    </source>
</reference>
<dbReference type="InterPro" id="IPR059106">
    <property type="entry name" value="WHD_MalT"/>
</dbReference>
<dbReference type="OrthoDB" id="1137593at2"/>
<dbReference type="InterPro" id="IPR005158">
    <property type="entry name" value="BTAD"/>
</dbReference>
<dbReference type="Pfam" id="PF03704">
    <property type="entry name" value="BTAD"/>
    <property type="match status" value="1"/>
</dbReference>
<keyword evidence="3" id="KW-1185">Reference proteome</keyword>
<feature type="domain" description="Bacterial transcriptional activator" evidence="1">
    <location>
        <begin position="932"/>
        <end position="1074"/>
    </location>
</feature>
<dbReference type="RefSeq" id="WP_136379575.1">
    <property type="nucleotide sequence ID" value="NZ_SLUB01000015.1"/>
</dbReference>
<evidence type="ECO:0000259" key="1">
    <source>
        <dbReference type="SMART" id="SM01043"/>
    </source>
</evidence>
<dbReference type="InterPro" id="IPR019734">
    <property type="entry name" value="TPR_rpt"/>
</dbReference>
<proteinExistence type="predicted"/>
<dbReference type="PANTHER" id="PTHR35807:SF2">
    <property type="entry name" value="TRANSCRIPTIONAL ACTIVATOR DOMAIN"/>
    <property type="match status" value="1"/>
</dbReference>
<dbReference type="PANTHER" id="PTHR35807">
    <property type="entry name" value="TRANSCRIPTIONAL REGULATOR REDD-RELATED"/>
    <property type="match status" value="1"/>
</dbReference>
<gene>
    <name evidence="2" type="ORF">E1I69_10555</name>
</gene>
<dbReference type="AlphaFoldDB" id="A0A4S3PTG2"/>
<dbReference type="InterPro" id="IPR027417">
    <property type="entry name" value="P-loop_NTPase"/>
</dbReference>
<dbReference type="STRING" id="1033734.GCA_000285535_01348"/>
<dbReference type="Pfam" id="PF25873">
    <property type="entry name" value="WHD_MalT"/>
    <property type="match status" value="1"/>
</dbReference>
<dbReference type="SMART" id="SM00028">
    <property type="entry name" value="TPR"/>
    <property type="match status" value="9"/>
</dbReference>
<organism evidence="2 3">
    <name type="scientific">Bacillus timonensis</name>
    <dbReference type="NCBI Taxonomy" id="1033734"/>
    <lineage>
        <taxon>Bacteria</taxon>
        <taxon>Bacillati</taxon>
        <taxon>Bacillota</taxon>
        <taxon>Bacilli</taxon>
        <taxon>Bacillales</taxon>
        <taxon>Bacillaceae</taxon>
        <taxon>Bacillus</taxon>
    </lineage>
</organism>
<accession>A0A4S3PTG2</accession>
<dbReference type="SUPFAM" id="SSF52540">
    <property type="entry name" value="P-loop containing nucleoside triphosphate hydrolases"/>
    <property type="match status" value="1"/>
</dbReference>
<dbReference type="InterPro" id="IPR051677">
    <property type="entry name" value="AfsR-DnrI-RedD_regulator"/>
</dbReference>
<dbReference type="InterPro" id="IPR011990">
    <property type="entry name" value="TPR-like_helical_dom_sf"/>
</dbReference>
<protein>
    <submittedName>
        <fullName evidence="2">Transcriptional regulator</fullName>
    </submittedName>
</protein>
<evidence type="ECO:0000313" key="2">
    <source>
        <dbReference type="EMBL" id="THE12626.1"/>
    </source>
</evidence>
<dbReference type="SUPFAM" id="SSF48452">
    <property type="entry name" value="TPR-like"/>
    <property type="match status" value="3"/>
</dbReference>
<dbReference type="Gene3D" id="1.10.10.10">
    <property type="entry name" value="Winged helix-like DNA-binding domain superfamily/Winged helix DNA-binding domain"/>
    <property type="match status" value="1"/>
</dbReference>
<name>A0A4S3PTG2_9BACI</name>
<dbReference type="Proteomes" id="UP000306477">
    <property type="component" value="Unassembled WGS sequence"/>
</dbReference>
<comment type="caution">
    <text evidence="2">The sequence shown here is derived from an EMBL/GenBank/DDBJ whole genome shotgun (WGS) entry which is preliminary data.</text>
</comment>
<dbReference type="EMBL" id="SLUB01000015">
    <property type="protein sequence ID" value="THE12626.1"/>
    <property type="molecule type" value="Genomic_DNA"/>
</dbReference>